<name>A0A3N1D5K8_9ACTN</name>
<dbReference type="AlphaFoldDB" id="A0A3N1D5K8"/>
<dbReference type="RefSeq" id="WP_123667949.1">
    <property type="nucleotide sequence ID" value="NZ_RJKE01000001.1"/>
</dbReference>
<proteinExistence type="predicted"/>
<dbReference type="Proteomes" id="UP000272400">
    <property type="component" value="Unassembled WGS sequence"/>
</dbReference>
<sequence length="102" mass="10956">MSAERDTVRVNLLLPLMRMLEVVGVESHLDLSTDADPFLSAGRPSSAVRVLVRVESGPDGFVFLVRDAVCPCEDLRALLGLLVWETSAAAAANAYVRREGGS</sequence>
<reference evidence="1 2" key="1">
    <citation type="submission" date="2018-11" db="EMBL/GenBank/DDBJ databases">
        <title>Sequencing the genomes of 1000 actinobacteria strains.</title>
        <authorList>
            <person name="Klenk H.-P."/>
        </authorList>
    </citation>
    <scope>NUCLEOTIDE SEQUENCE [LARGE SCALE GENOMIC DNA]</scope>
    <source>
        <strain evidence="1 2">DSM 44254</strain>
    </source>
</reference>
<evidence type="ECO:0000313" key="2">
    <source>
        <dbReference type="Proteomes" id="UP000272400"/>
    </source>
</evidence>
<protein>
    <submittedName>
        <fullName evidence="1">Uncharacterized protein</fullName>
    </submittedName>
</protein>
<comment type="caution">
    <text evidence="1">The sequence shown here is derived from an EMBL/GenBank/DDBJ whole genome shotgun (WGS) entry which is preliminary data.</text>
</comment>
<keyword evidence="2" id="KW-1185">Reference proteome</keyword>
<organism evidence="1 2">
    <name type="scientific">Actinocorallia herbida</name>
    <dbReference type="NCBI Taxonomy" id="58109"/>
    <lineage>
        <taxon>Bacteria</taxon>
        <taxon>Bacillati</taxon>
        <taxon>Actinomycetota</taxon>
        <taxon>Actinomycetes</taxon>
        <taxon>Streptosporangiales</taxon>
        <taxon>Thermomonosporaceae</taxon>
        <taxon>Actinocorallia</taxon>
    </lineage>
</organism>
<accession>A0A3N1D5K8</accession>
<evidence type="ECO:0000313" key="1">
    <source>
        <dbReference type="EMBL" id="ROO88746.1"/>
    </source>
</evidence>
<gene>
    <name evidence="1" type="ORF">EDD29_6425</name>
</gene>
<dbReference type="EMBL" id="RJKE01000001">
    <property type="protein sequence ID" value="ROO88746.1"/>
    <property type="molecule type" value="Genomic_DNA"/>
</dbReference>